<gene>
    <name evidence="1" type="ORF">VNO77_07206</name>
</gene>
<sequence length="132" mass="15012">MSNVLTVGEENKNIIAYGWSTREALGILSLFFISSGRKQEGIHPYITKDYLPSLGPPDKSQCLDLEMKRELFLSTLSCSERWNTQMLIFVDSLHSPTSLKHSLNSLNTYSLSLPQNSPYIYKSKSISHTLRR</sequence>
<protein>
    <submittedName>
        <fullName evidence="1">Uncharacterized protein</fullName>
    </submittedName>
</protein>
<name>A0AAN9MD39_CANGL</name>
<dbReference type="AlphaFoldDB" id="A0AAN9MD39"/>
<proteinExistence type="predicted"/>
<reference evidence="1 2" key="1">
    <citation type="submission" date="2024-01" db="EMBL/GenBank/DDBJ databases">
        <title>The genomes of 5 underutilized Papilionoideae crops provide insights into root nodulation and disease resistanc.</title>
        <authorList>
            <person name="Jiang F."/>
        </authorList>
    </citation>
    <scope>NUCLEOTIDE SEQUENCE [LARGE SCALE GENOMIC DNA]</scope>
    <source>
        <strain evidence="1">LVBAO_FW01</strain>
        <tissue evidence="1">Leaves</tissue>
    </source>
</reference>
<evidence type="ECO:0000313" key="1">
    <source>
        <dbReference type="EMBL" id="KAK7349663.1"/>
    </source>
</evidence>
<evidence type="ECO:0000313" key="2">
    <source>
        <dbReference type="Proteomes" id="UP001367508"/>
    </source>
</evidence>
<dbReference type="EMBL" id="JAYMYQ010000002">
    <property type="protein sequence ID" value="KAK7349663.1"/>
    <property type="molecule type" value="Genomic_DNA"/>
</dbReference>
<comment type="caution">
    <text evidence="1">The sequence shown here is derived from an EMBL/GenBank/DDBJ whole genome shotgun (WGS) entry which is preliminary data.</text>
</comment>
<organism evidence="1 2">
    <name type="scientific">Canavalia gladiata</name>
    <name type="common">Sword bean</name>
    <name type="synonym">Dolichos gladiatus</name>
    <dbReference type="NCBI Taxonomy" id="3824"/>
    <lineage>
        <taxon>Eukaryota</taxon>
        <taxon>Viridiplantae</taxon>
        <taxon>Streptophyta</taxon>
        <taxon>Embryophyta</taxon>
        <taxon>Tracheophyta</taxon>
        <taxon>Spermatophyta</taxon>
        <taxon>Magnoliopsida</taxon>
        <taxon>eudicotyledons</taxon>
        <taxon>Gunneridae</taxon>
        <taxon>Pentapetalae</taxon>
        <taxon>rosids</taxon>
        <taxon>fabids</taxon>
        <taxon>Fabales</taxon>
        <taxon>Fabaceae</taxon>
        <taxon>Papilionoideae</taxon>
        <taxon>50 kb inversion clade</taxon>
        <taxon>NPAAA clade</taxon>
        <taxon>indigoferoid/millettioid clade</taxon>
        <taxon>Phaseoleae</taxon>
        <taxon>Canavalia</taxon>
    </lineage>
</organism>
<dbReference type="Proteomes" id="UP001367508">
    <property type="component" value="Unassembled WGS sequence"/>
</dbReference>
<keyword evidence="2" id="KW-1185">Reference proteome</keyword>
<accession>A0AAN9MD39</accession>